<protein>
    <submittedName>
        <fullName evidence="1">Uncharacterized protein</fullName>
    </submittedName>
</protein>
<sequence>MQLYCWTLGLDNLNNMSISCQNLHTTEPIRWFSNLILCNLNPN</sequence>
<organism evidence="1">
    <name type="scientific">Arundo donax</name>
    <name type="common">Giant reed</name>
    <name type="synonym">Donax arundinaceus</name>
    <dbReference type="NCBI Taxonomy" id="35708"/>
    <lineage>
        <taxon>Eukaryota</taxon>
        <taxon>Viridiplantae</taxon>
        <taxon>Streptophyta</taxon>
        <taxon>Embryophyta</taxon>
        <taxon>Tracheophyta</taxon>
        <taxon>Spermatophyta</taxon>
        <taxon>Magnoliopsida</taxon>
        <taxon>Liliopsida</taxon>
        <taxon>Poales</taxon>
        <taxon>Poaceae</taxon>
        <taxon>PACMAD clade</taxon>
        <taxon>Arundinoideae</taxon>
        <taxon>Arundineae</taxon>
        <taxon>Arundo</taxon>
    </lineage>
</organism>
<dbReference type="EMBL" id="GBRH01256992">
    <property type="protein sequence ID" value="JAD40903.1"/>
    <property type="molecule type" value="Transcribed_RNA"/>
</dbReference>
<reference evidence="1" key="2">
    <citation type="journal article" date="2015" name="Data Brief">
        <title>Shoot transcriptome of the giant reed, Arundo donax.</title>
        <authorList>
            <person name="Barrero R.A."/>
            <person name="Guerrero F.D."/>
            <person name="Moolhuijzen P."/>
            <person name="Goolsby J.A."/>
            <person name="Tidwell J."/>
            <person name="Bellgard S.E."/>
            <person name="Bellgard M.I."/>
        </authorList>
    </citation>
    <scope>NUCLEOTIDE SEQUENCE</scope>
    <source>
        <tissue evidence="1">Shoot tissue taken approximately 20 cm above the soil surface</tissue>
    </source>
</reference>
<name>A0A0A9TDT8_ARUDO</name>
<proteinExistence type="predicted"/>
<accession>A0A0A9TDT8</accession>
<evidence type="ECO:0000313" key="1">
    <source>
        <dbReference type="EMBL" id="JAD40903.1"/>
    </source>
</evidence>
<reference evidence="1" key="1">
    <citation type="submission" date="2014-09" db="EMBL/GenBank/DDBJ databases">
        <authorList>
            <person name="Magalhaes I.L.F."/>
            <person name="Oliveira U."/>
            <person name="Santos F.R."/>
            <person name="Vidigal T.H.D.A."/>
            <person name="Brescovit A.D."/>
            <person name="Santos A.J."/>
        </authorList>
    </citation>
    <scope>NUCLEOTIDE SEQUENCE</scope>
    <source>
        <tissue evidence="1">Shoot tissue taken approximately 20 cm above the soil surface</tissue>
    </source>
</reference>
<dbReference type="AlphaFoldDB" id="A0A0A9TDT8"/>